<dbReference type="AlphaFoldDB" id="A0A1J6JTD7"/>
<evidence type="ECO:0000313" key="2">
    <source>
        <dbReference type="EMBL" id="OIT20446.1"/>
    </source>
</evidence>
<proteinExistence type="predicted"/>
<comment type="caution">
    <text evidence="2">The sequence shown here is derived from an EMBL/GenBank/DDBJ whole genome shotgun (WGS) entry which is preliminary data.</text>
</comment>
<dbReference type="EMBL" id="MJEQ01005284">
    <property type="protein sequence ID" value="OIT20446.1"/>
    <property type="molecule type" value="Genomic_DNA"/>
</dbReference>
<evidence type="ECO:0008006" key="4">
    <source>
        <dbReference type="Google" id="ProtNLM"/>
    </source>
</evidence>
<evidence type="ECO:0000313" key="3">
    <source>
        <dbReference type="Proteomes" id="UP000187609"/>
    </source>
</evidence>
<accession>A0A1J6JTD7</accession>
<feature type="region of interest" description="Disordered" evidence="1">
    <location>
        <begin position="141"/>
        <end position="162"/>
    </location>
</feature>
<evidence type="ECO:0000256" key="1">
    <source>
        <dbReference type="SAM" id="MobiDB-lite"/>
    </source>
</evidence>
<reference evidence="2" key="1">
    <citation type="submission" date="2016-11" db="EMBL/GenBank/DDBJ databases">
        <title>The genome of Nicotiana attenuata.</title>
        <authorList>
            <person name="Xu S."/>
            <person name="Brockmoeller T."/>
            <person name="Gaquerel E."/>
            <person name="Navarro A."/>
            <person name="Kuhl H."/>
            <person name="Gase K."/>
            <person name="Ling Z."/>
            <person name="Zhou W."/>
            <person name="Kreitzer C."/>
            <person name="Stanke M."/>
            <person name="Tang H."/>
            <person name="Lyons E."/>
            <person name="Pandey P."/>
            <person name="Pandey S.P."/>
            <person name="Timmermann B."/>
            <person name="Baldwin I.T."/>
        </authorList>
    </citation>
    <scope>NUCLEOTIDE SEQUENCE [LARGE SCALE GENOMIC DNA]</scope>
    <source>
        <strain evidence="2">UT</strain>
    </source>
</reference>
<protein>
    <recommendedName>
        <fullName evidence="4">Retrotransposon gag domain-containing protein</fullName>
    </recommendedName>
</protein>
<name>A0A1J6JTD7_NICAT</name>
<dbReference type="Proteomes" id="UP000187609">
    <property type="component" value="Unassembled WGS sequence"/>
</dbReference>
<keyword evidence="3" id="KW-1185">Reference proteome</keyword>
<sequence>MRDNQGNQAATGNFFTRYLRLKFPKFSGHDLKTWLYKVNQFSSMDEVPFDPRVKVTSIHLKGETIAWHRNLVQTGSVREYQAEFDRLLTGVNLSNENTIRLQEEVFEAQAKTWGLKPLSKSTQGGLLPAPNYYRSQNFHKPSTPQPTFKKPIESQQNKPNRIPGRRLTKAEMDDKRAKGLYFFCDEKYVPGHKCNSNRQIYMVEVVDEDIVVSETGESSL</sequence>
<dbReference type="OMA" id="ETIAWHR"/>
<organism evidence="2 3">
    <name type="scientific">Nicotiana attenuata</name>
    <name type="common">Coyote tobacco</name>
    <dbReference type="NCBI Taxonomy" id="49451"/>
    <lineage>
        <taxon>Eukaryota</taxon>
        <taxon>Viridiplantae</taxon>
        <taxon>Streptophyta</taxon>
        <taxon>Embryophyta</taxon>
        <taxon>Tracheophyta</taxon>
        <taxon>Spermatophyta</taxon>
        <taxon>Magnoliopsida</taxon>
        <taxon>eudicotyledons</taxon>
        <taxon>Gunneridae</taxon>
        <taxon>Pentapetalae</taxon>
        <taxon>asterids</taxon>
        <taxon>lamiids</taxon>
        <taxon>Solanales</taxon>
        <taxon>Solanaceae</taxon>
        <taxon>Nicotianoideae</taxon>
        <taxon>Nicotianeae</taxon>
        <taxon>Nicotiana</taxon>
    </lineage>
</organism>
<dbReference type="Gramene" id="OIT20446">
    <property type="protein sequence ID" value="OIT20446"/>
    <property type="gene ID" value="A4A49_53691"/>
</dbReference>
<gene>
    <name evidence="2" type="ORF">A4A49_53691</name>
</gene>